<evidence type="ECO:0000313" key="7">
    <source>
        <dbReference type="Proteomes" id="UP000243686"/>
    </source>
</evidence>
<dbReference type="GO" id="GO:0042274">
    <property type="term" value="P:ribosomal small subunit biogenesis"/>
    <property type="evidence" value="ECO:0007669"/>
    <property type="project" value="TreeGrafter"/>
</dbReference>
<dbReference type="GO" id="GO:0005730">
    <property type="term" value="C:nucleolus"/>
    <property type="evidence" value="ECO:0007669"/>
    <property type="project" value="TreeGrafter"/>
</dbReference>
<keyword evidence="7" id="KW-1185">Reference proteome</keyword>
<comment type="similarity">
    <text evidence="2">Belongs to the CWC22 family.</text>
</comment>
<evidence type="ECO:0000313" key="6">
    <source>
        <dbReference type="EMBL" id="OON13427.1"/>
    </source>
</evidence>
<organism evidence="6 7">
    <name type="scientific">Opisthorchis viverrini</name>
    <name type="common">Southeast Asian liver fluke</name>
    <dbReference type="NCBI Taxonomy" id="6198"/>
    <lineage>
        <taxon>Eukaryota</taxon>
        <taxon>Metazoa</taxon>
        <taxon>Spiralia</taxon>
        <taxon>Lophotrochozoa</taxon>
        <taxon>Platyhelminthes</taxon>
        <taxon>Trematoda</taxon>
        <taxon>Digenea</taxon>
        <taxon>Opisthorchiida</taxon>
        <taxon>Opisthorchiata</taxon>
        <taxon>Opisthorchiidae</taxon>
        <taxon>Opisthorchis</taxon>
    </lineage>
</organism>
<reference evidence="6 7" key="1">
    <citation type="submission" date="2015-03" db="EMBL/GenBank/DDBJ databases">
        <title>Draft genome of the nematode, Opisthorchis viverrini.</title>
        <authorList>
            <person name="Mitreva M."/>
        </authorList>
    </citation>
    <scope>NUCLEOTIDE SEQUENCE [LARGE SCALE GENOMIC DNA]</scope>
    <source>
        <strain evidence="6">Khon Kaen</strain>
    </source>
</reference>
<protein>
    <submittedName>
        <fullName evidence="6">MIF4G domain protein</fullName>
    </submittedName>
</protein>
<feature type="region of interest" description="Disordered" evidence="4">
    <location>
        <begin position="73"/>
        <end position="95"/>
    </location>
</feature>
<name>A0A1S8WG55_OPIVI</name>
<proteinExistence type="inferred from homology"/>
<dbReference type="InterPro" id="IPR050781">
    <property type="entry name" value="CWC22_splicing_factor"/>
</dbReference>
<sequence>MKHKKNKSLKTYEANRRQILLEDNENEDKVIKRLEKRLGINRRPKIKKAVHPLWMRQCGFDYLLDFEKEVENSSKVHETKPLGQTPTKRHKSKQVNLYGQQTAASCDEEKCTETTSSNQHPTKTSSSCLDSPPDIVVPEGRPMTDSSNESLRKTIRSWINRISEAHMARVVAELTKLFSENPRATVRSLLIDEVCTLLESVPISTGSKEGWLQLDLSVCVACIHACLHARLQHDNLIAYLVESLVDKISLRKQSPVSTNVLSSFGLFLCSLFHFGVLSSKIVFDLLGEFLEEGSLPTCKASHVICTAVGVHLRKADFSACQNLIQIATKHLTSSTGPEQVDLICELEGVIRRLSEKHSKEECVTRALHLKKMMRSWMKGVSVSQEICLSVGLSDIRDRETRGRWWLVGSAGNPFSTITAVVPTQHTAAQALHSINEPGYHLAPEIEAAAENLGLRTTFRRQLFSILMSTPGGPDATASALLKACSSSGSGGSSHEREMIQIVVHCLMAEDPFNRFYPRVLGSFINAHRRFLMMIKCSFWDVLKKADLSVNAKANAGRALGILVLVFNLPLTVIKNFDFGDTSDGNVAFLRHVFVELCAGEYQHALAKLMQLSTYTLLSRNTRIFIRKHFSSETDEKLKSFVLRLAEDMRESEIH</sequence>
<dbReference type="PANTHER" id="PTHR18034:SF4">
    <property type="entry name" value="NUCLEOLAR MIF4G DOMAIN-CONTAINING PROTEIN 1"/>
    <property type="match status" value="1"/>
</dbReference>
<evidence type="ECO:0000259" key="5">
    <source>
        <dbReference type="PROSITE" id="PS51366"/>
    </source>
</evidence>
<feature type="compositionally biased region" description="Polar residues" evidence="4">
    <location>
        <begin position="113"/>
        <end position="129"/>
    </location>
</feature>
<comment type="subcellular location">
    <subcellularLocation>
        <location evidence="1">Nucleus</location>
    </subcellularLocation>
</comment>
<dbReference type="PANTHER" id="PTHR18034">
    <property type="entry name" value="CELL CYCLE CONTROL PROTEIN CWF22-RELATED"/>
    <property type="match status" value="1"/>
</dbReference>
<accession>A0A1S8WG55</accession>
<gene>
    <name evidence="6" type="ORF">X801_10801</name>
</gene>
<dbReference type="InterPro" id="IPR003891">
    <property type="entry name" value="Initiation_fac_eIF4g_MI"/>
</dbReference>
<evidence type="ECO:0000256" key="3">
    <source>
        <dbReference type="ARBA" id="ARBA00023242"/>
    </source>
</evidence>
<dbReference type="GO" id="GO:0003723">
    <property type="term" value="F:RNA binding"/>
    <property type="evidence" value="ECO:0007669"/>
    <property type="project" value="TreeGrafter"/>
</dbReference>
<feature type="region of interest" description="Disordered" evidence="4">
    <location>
        <begin position="113"/>
        <end position="149"/>
    </location>
</feature>
<evidence type="ECO:0000256" key="2">
    <source>
        <dbReference type="ARBA" id="ARBA00006856"/>
    </source>
</evidence>
<dbReference type="Gene3D" id="1.25.40.180">
    <property type="match status" value="1"/>
</dbReference>
<evidence type="ECO:0000256" key="1">
    <source>
        <dbReference type="ARBA" id="ARBA00004123"/>
    </source>
</evidence>
<evidence type="ECO:0000256" key="4">
    <source>
        <dbReference type="SAM" id="MobiDB-lite"/>
    </source>
</evidence>
<dbReference type="EMBL" id="KV907416">
    <property type="protein sequence ID" value="OON13427.1"/>
    <property type="molecule type" value="Genomic_DNA"/>
</dbReference>
<dbReference type="PROSITE" id="PS51366">
    <property type="entry name" value="MI"/>
    <property type="match status" value="1"/>
</dbReference>
<dbReference type="InterPro" id="IPR016024">
    <property type="entry name" value="ARM-type_fold"/>
</dbReference>
<dbReference type="Proteomes" id="UP000243686">
    <property type="component" value="Unassembled WGS sequence"/>
</dbReference>
<feature type="domain" description="MI" evidence="5">
    <location>
        <begin position="457"/>
        <end position="578"/>
    </location>
</feature>
<dbReference type="AlphaFoldDB" id="A0A1S8WG55"/>
<dbReference type="SUPFAM" id="SSF48371">
    <property type="entry name" value="ARM repeat"/>
    <property type="match status" value="1"/>
</dbReference>
<keyword evidence="3" id="KW-0539">Nucleus</keyword>